<dbReference type="InterPro" id="IPR050415">
    <property type="entry name" value="MRET"/>
</dbReference>
<keyword evidence="3" id="KW-0001">2Fe-2S</keyword>
<dbReference type="EMBL" id="JAEMNV010000009">
    <property type="protein sequence ID" value="MBJ8341903.1"/>
    <property type="molecule type" value="Genomic_DNA"/>
</dbReference>
<dbReference type="InterPro" id="IPR012675">
    <property type="entry name" value="Beta-grasp_dom_sf"/>
</dbReference>
<dbReference type="GO" id="GO:0046872">
    <property type="term" value="F:metal ion binding"/>
    <property type="evidence" value="ECO:0007669"/>
    <property type="project" value="UniProtKB-KW"/>
</dbReference>
<dbReference type="Gene3D" id="2.40.30.10">
    <property type="entry name" value="Translation factors"/>
    <property type="match status" value="1"/>
</dbReference>
<dbReference type="InterPro" id="IPR001041">
    <property type="entry name" value="2Fe-2S_ferredoxin-type"/>
</dbReference>
<dbReference type="Pfam" id="PF00111">
    <property type="entry name" value="Fer2"/>
    <property type="match status" value="1"/>
</dbReference>
<feature type="region of interest" description="Disordered" evidence="8">
    <location>
        <begin position="59"/>
        <end position="205"/>
    </location>
</feature>
<comment type="cofactor">
    <cofactor evidence="1">
        <name>FAD</name>
        <dbReference type="ChEBI" id="CHEBI:57692"/>
    </cofactor>
</comment>
<feature type="domain" description="FAD-binding FR-type" evidence="10">
    <location>
        <begin position="370"/>
        <end position="472"/>
    </location>
</feature>
<dbReference type="InterPro" id="IPR006058">
    <property type="entry name" value="2Fe2S_fd_BS"/>
</dbReference>
<sequence length="679" mass="74285">MQHCYANCNSVFCEYDKADCNGAGSARRGTRDHRARRPIRLGRNAVPLCSERTCGHPGVELHAPRTPGGGARDGGSARRRTSLHRGRAPTRRGRRLHRSRSDARVLARRCAGVSDRAWTRRRTDGRHHQLSDRQSAHRSRSQRAREEGLAQRTARALRRPRTFHRDHRTVAARGRRTRQGGHSPDDARPAALARCRRGRAPQRRFRRVPPCRRQLRATRPHRPSCKYDTRGLDVRQHHLPGEPRSLAEQGQAVAGPVRECGNAWPRSERTAFPHRDSGVPQARIPPVVDGQSRPGAALSRYLACRQCGVAPGVVVTGLIRGDTRIATPTDGTIPASVKLVATAVGGYRRLVADSRFAPLLSRSNPVRHNDFDMNLVIEQIIEQADDVVSLTLAAPDGADLPIWSPGSHVDVFLPSGKQRQYSLCGDPQDRSRYRVAVRHIRDGGGGSREVHETLTVGDLLHIRGPRNAFRMVTADSYLFVAGGIGITPILPMVQEADRRGTPWRLVYLGRSRDSMPFLNELAHYTGGDVEIRPDTEFGIPDTSALLDGALPGGAVYVCGPPPVLDAARSRLSAIAASGSLHTERFSAPPVVGGTAFDVELRRSGVTLSVGAEESALTAIRRSKPDVTYSCQQGYCGTCTVRVLSGSVEHRDNSLLESERKDAMAVCVSRSVGGPLVLDL</sequence>
<feature type="compositionally biased region" description="Basic residues" evidence="8">
    <location>
        <begin position="194"/>
        <end position="205"/>
    </location>
</feature>
<feature type="domain" description="2Fe-2S ferredoxin-type" evidence="9">
    <location>
        <begin position="596"/>
        <end position="679"/>
    </location>
</feature>
<dbReference type="CDD" id="cd06185">
    <property type="entry name" value="PDR_like"/>
    <property type="match status" value="1"/>
</dbReference>
<dbReference type="InterPro" id="IPR036010">
    <property type="entry name" value="2Fe-2S_ferredoxin-like_sf"/>
</dbReference>
<gene>
    <name evidence="11" type="ORF">JGU71_23740</name>
</gene>
<proteinExistence type="predicted"/>
<evidence type="ECO:0000256" key="3">
    <source>
        <dbReference type="ARBA" id="ARBA00022714"/>
    </source>
</evidence>
<keyword evidence="6" id="KW-0408">Iron</keyword>
<keyword evidence="7" id="KW-0411">Iron-sulfur</keyword>
<keyword evidence="5" id="KW-0560">Oxidoreductase</keyword>
<evidence type="ECO:0000313" key="11">
    <source>
        <dbReference type="EMBL" id="MBJ8341903.1"/>
    </source>
</evidence>
<reference evidence="11" key="1">
    <citation type="submission" date="2020-12" db="EMBL/GenBank/DDBJ databases">
        <title>Antrihabitans popcorni sp. nov. and Antrihabitans auranticaus sp. nov., isolated from a larva cave.</title>
        <authorList>
            <person name="Lee S.D."/>
            <person name="Kim I.S."/>
        </authorList>
    </citation>
    <scope>NUCLEOTIDE SEQUENCE</scope>
    <source>
        <strain evidence="11">YC3-6</strain>
    </source>
</reference>
<feature type="region of interest" description="Disordered" evidence="8">
    <location>
        <begin position="236"/>
        <end position="291"/>
    </location>
</feature>
<dbReference type="GO" id="GO:0016491">
    <property type="term" value="F:oxidoreductase activity"/>
    <property type="evidence" value="ECO:0007669"/>
    <property type="project" value="UniProtKB-KW"/>
</dbReference>
<dbReference type="PRINTS" id="PR00409">
    <property type="entry name" value="PHDIOXRDTASE"/>
</dbReference>
<keyword evidence="2" id="KW-0285">Flavoprotein</keyword>
<evidence type="ECO:0000259" key="10">
    <source>
        <dbReference type="PROSITE" id="PS51384"/>
    </source>
</evidence>
<dbReference type="Gene3D" id="3.40.50.80">
    <property type="entry name" value="Nucleotide-binding domain of ferredoxin-NADP reductase (FNR) module"/>
    <property type="match status" value="1"/>
</dbReference>
<dbReference type="InterPro" id="IPR017938">
    <property type="entry name" value="Riboflavin_synthase-like_b-brl"/>
</dbReference>
<dbReference type="SUPFAM" id="SSF63380">
    <property type="entry name" value="Riboflavin synthase domain-like"/>
    <property type="match status" value="1"/>
</dbReference>
<dbReference type="AlphaFoldDB" id="A0A934NV84"/>
<comment type="caution">
    <text evidence="11">The sequence shown here is derived from an EMBL/GenBank/DDBJ whole genome shotgun (WGS) entry which is preliminary data.</text>
</comment>
<feature type="compositionally biased region" description="Basic residues" evidence="8">
    <location>
        <begin position="77"/>
        <end position="98"/>
    </location>
</feature>
<dbReference type="CDD" id="cd00207">
    <property type="entry name" value="fer2"/>
    <property type="match status" value="1"/>
</dbReference>
<evidence type="ECO:0000256" key="6">
    <source>
        <dbReference type="ARBA" id="ARBA00023004"/>
    </source>
</evidence>
<dbReference type="PANTHER" id="PTHR47354:SF1">
    <property type="entry name" value="CARNITINE MONOOXYGENASE REDUCTASE SUBUNIT"/>
    <property type="match status" value="1"/>
</dbReference>
<evidence type="ECO:0000256" key="7">
    <source>
        <dbReference type="ARBA" id="ARBA00023014"/>
    </source>
</evidence>
<dbReference type="InterPro" id="IPR039261">
    <property type="entry name" value="FNR_nucleotide-bd"/>
</dbReference>
<dbReference type="PANTHER" id="PTHR47354">
    <property type="entry name" value="NADH OXIDOREDUCTASE HCR"/>
    <property type="match status" value="1"/>
</dbReference>
<dbReference type="InterPro" id="IPR017927">
    <property type="entry name" value="FAD-bd_FR_type"/>
</dbReference>
<dbReference type="SUPFAM" id="SSF54292">
    <property type="entry name" value="2Fe-2S ferredoxin-like"/>
    <property type="match status" value="1"/>
</dbReference>
<dbReference type="Proteomes" id="UP000655868">
    <property type="component" value="Unassembled WGS sequence"/>
</dbReference>
<feature type="compositionally biased region" description="Basic and acidic residues" evidence="8">
    <location>
        <begin position="117"/>
        <end position="135"/>
    </location>
</feature>
<evidence type="ECO:0000256" key="2">
    <source>
        <dbReference type="ARBA" id="ARBA00022630"/>
    </source>
</evidence>
<evidence type="ECO:0000256" key="4">
    <source>
        <dbReference type="ARBA" id="ARBA00022723"/>
    </source>
</evidence>
<dbReference type="GO" id="GO:0051537">
    <property type="term" value="F:2 iron, 2 sulfur cluster binding"/>
    <property type="evidence" value="ECO:0007669"/>
    <property type="project" value="UniProtKB-KW"/>
</dbReference>
<name>A0A934NV84_9NOCA</name>
<evidence type="ECO:0000256" key="5">
    <source>
        <dbReference type="ARBA" id="ARBA00023002"/>
    </source>
</evidence>
<dbReference type="PROSITE" id="PS51384">
    <property type="entry name" value="FAD_FR"/>
    <property type="match status" value="1"/>
</dbReference>
<keyword evidence="12" id="KW-1185">Reference proteome</keyword>
<evidence type="ECO:0000256" key="8">
    <source>
        <dbReference type="SAM" id="MobiDB-lite"/>
    </source>
</evidence>
<feature type="compositionally biased region" description="Basic residues" evidence="8">
    <location>
        <begin position="155"/>
        <end position="167"/>
    </location>
</feature>
<accession>A0A934NV84</accession>
<dbReference type="SUPFAM" id="SSF52343">
    <property type="entry name" value="Ferredoxin reductase-like, C-terminal NADP-linked domain"/>
    <property type="match status" value="1"/>
</dbReference>
<dbReference type="Gene3D" id="3.10.20.30">
    <property type="match status" value="1"/>
</dbReference>
<protein>
    <submittedName>
        <fullName evidence="11">Oxidoreductase</fullName>
    </submittedName>
</protein>
<feature type="compositionally biased region" description="Basic and acidic residues" evidence="8">
    <location>
        <begin position="266"/>
        <end position="277"/>
    </location>
</feature>
<dbReference type="PROSITE" id="PS51085">
    <property type="entry name" value="2FE2S_FER_2"/>
    <property type="match status" value="1"/>
</dbReference>
<evidence type="ECO:0000313" key="12">
    <source>
        <dbReference type="Proteomes" id="UP000655868"/>
    </source>
</evidence>
<dbReference type="PROSITE" id="PS00197">
    <property type="entry name" value="2FE2S_FER_1"/>
    <property type="match status" value="1"/>
</dbReference>
<organism evidence="11 12">
    <name type="scientific">Antrihabitans stalagmiti</name>
    <dbReference type="NCBI Taxonomy" id="2799499"/>
    <lineage>
        <taxon>Bacteria</taxon>
        <taxon>Bacillati</taxon>
        <taxon>Actinomycetota</taxon>
        <taxon>Actinomycetes</taxon>
        <taxon>Mycobacteriales</taxon>
        <taxon>Nocardiaceae</taxon>
        <taxon>Antrihabitans</taxon>
    </lineage>
</organism>
<evidence type="ECO:0000259" key="9">
    <source>
        <dbReference type="PROSITE" id="PS51085"/>
    </source>
</evidence>
<keyword evidence="4" id="KW-0479">Metal-binding</keyword>
<evidence type="ECO:0000256" key="1">
    <source>
        <dbReference type="ARBA" id="ARBA00001974"/>
    </source>
</evidence>